<name>A0ABX8ZPM0_9SPHN</name>
<dbReference type="NCBIfam" id="TIGR02098">
    <property type="entry name" value="MJ0042_CXXC"/>
    <property type="match status" value="1"/>
</dbReference>
<dbReference type="Proteomes" id="UP000824281">
    <property type="component" value="Chromosome"/>
</dbReference>
<accession>A0ABX8ZPM0</accession>
<feature type="transmembrane region" description="Helical" evidence="2">
    <location>
        <begin position="186"/>
        <end position="205"/>
    </location>
</feature>
<sequence length="321" mass="35475">MIIACPACSTRYVVPDNAIGVDGRTVRCAKCKHSWFQEGASAEAVTASEDAAAPETAPPPRQAPPPPPPPPPAPEPEAREPVAEREPEPVPEPEAEAAPVEDAPTPRRRPFLRSSESEAEAEPQAPRRVRAADFDETPPPSFGEGRHENAEPDFDGPVDEEVHEDDLVSRFDHSPPFGPRRNTLKLWTWAAAIFALLAAGAIFAMSRYGTPDWWPVEKPLFGEAQPDLTLSFPPDEQRWRELENKTWMFTAKIEVTNTAREPRRLPPVLIVMLNEREDQIYSWIVSPPQPTLAPGETVTIDEARTDVPRGAVYADVGWAPL</sequence>
<keyword evidence="5" id="KW-1185">Reference proteome</keyword>
<evidence type="ECO:0000259" key="3">
    <source>
        <dbReference type="Pfam" id="PF13717"/>
    </source>
</evidence>
<keyword evidence="2" id="KW-0812">Transmembrane</keyword>
<gene>
    <name evidence="4" type="ORF">K3148_06175</name>
</gene>
<keyword evidence="2" id="KW-1133">Transmembrane helix</keyword>
<feature type="compositionally biased region" description="Pro residues" evidence="1">
    <location>
        <begin position="56"/>
        <end position="75"/>
    </location>
</feature>
<protein>
    <submittedName>
        <fullName evidence="4">Zinc-ribbon domain-containing protein</fullName>
    </submittedName>
</protein>
<organism evidence="4 5">
    <name type="scientific">Qipengyuania aurantiaca</name>
    <dbReference type="NCBI Taxonomy" id="2867233"/>
    <lineage>
        <taxon>Bacteria</taxon>
        <taxon>Pseudomonadati</taxon>
        <taxon>Pseudomonadota</taxon>
        <taxon>Alphaproteobacteria</taxon>
        <taxon>Sphingomonadales</taxon>
        <taxon>Erythrobacteraceae</taxon>
        <taxon>Qipengyuania</taxon>
    </lineage>
</organism>
<feature type="compositionally biased region" description="Low complexity" evidence="1">
    <location>
        <begin position="42"/>
        <end position="55"/>
    </location>
</feature>
<evidence type="ECO:0000313" key="5">
    <source>
        <dbReference type="Proteomes" id="UP000824281"/>
    </source>
</evidence>
<dbReference type="EMBL" id="CP081295">
    <property type="protein sequence ID" value="QZD90968.1"/>
    <property type="molecule type" value="Genomic_DNA"/>
</dbReference>
<evidence type="ECO:0000256" key="2">
    <source>
        <dbReference type="SAM" id="Phobius"/>
    </source>
</evidence>
<feature type="compositionally biased region" description="Basic and acidic residues" evidence="1">
    <location>
        <begin position="76"/>
        <end position="88"/>
    </location>
</feature>
<dbReference type="InterPro" id="IPR011723">
    <property type="entry name" value="Znf/thioredoxin_put"/>
</dbReference>
<evidence type="ECO:0000256" key="1">
    <source>
        <dbReference type="SAM" id="MobiDB-lite"/>
    </source>
</evidence>
<proteinExistence type="predicted"/>
<feature type="domain" description="Zinc finger/thioredoxin putative" evidence="3">
    <location>
        <begin position="1"/>
        <end position="36"/>
    </location>
</feature>
<dbReference type="RefSeq" id="WP_221426427.1">
    <property type="nucleotide sequence ID" value="NZ_CP081295.1"/>
</dbReference>
<feature type="region of interest" description="Disordered" evidence="1">
    <location>
        <begin position="42"/>
        <end position="159"/>
    </location>
</feature>
<evidence type="ECO:0000313" key="4">
    <source>
        <dbReference type="EMBL" id="QZD90968.1"/>
    </source>
</evidence>
<dbReference type="Pfam" id="PF13717">
    <property type="entry name" value="Zn_ribbon_4"/>
    <property type="match status" value="1"/>
</dbReference>
<keyword evidence="2" id="KW-0472">Membrane</keyword>
<reference evidence="4 5" key="1">
    <citation type="submission" date="2021-08" db="EMBL/GenBank/DDBJ databases">
        <title>Comparative Genomics Analysis of the Genus Qipengyuania Reveals Extensive Genetic Diversity and Metabolic Versatility, Including the Description of Fifteen Novel Species.</title>
        <authorList>
            <person name="Liu Y."/>
        </authorList>
    </citation>
    <scope>NUCLEOTIDE SEQUENCE [LARGE SCALE GENOMIC DNA]</scope>
    <source>
        <strain evidence="4 5">1NDH13</strain>
    </source>
</reference>